<accession>G7TB38</accession>
<protein>
    <submittedName>
        <fullName evidence="1">Uncharacterized protein</fullName>
    </submittedName>
</protein>
<dbReference type="EMBL" id="CP003057">
    <property type="protein sequence ID" value="AEQ97339.1"/>
    <property type="molecule type" value="Genomic_DNA"/>
</dbReference>
<reference evidence="1 2" key="1">
    <citation type="journal article" date="2011" name="J. Bacteriol.">
        <title>Two new complete genome sequences offer insight into host and tissue specificity of plant pathogenic Xanthomonas spp.</title>
        <authorList>
            <person name="Bogdanove A.J."/>
            <person name="Koebnik R."/>
            <person name="Lu H."/>
            <person name="Furutani A."/>
            <person name="Angiuoli S.V."/>
            <person name="Patil P.B."/>
            <person name="Van Sluys M.A."/>
            <person name="Ryan R.P."/>
            <person name="Meyer D.F."/>
            <person name="Han S.W."/>
            <person name="Aparna G."/>
            <person name="Rajaram M."/>
            <person name="Delcher A.L."/>
            <person name="Phillippy A.M."/>
            <person name="Puiu D."/>
            <person name="Schatz M.C."/>
            <person name="Shumway M."/>
            <person name="Sommer D.D."/>
            <person name="Trapnell C."/>
            <person name="Benahmed F."/>
            <person name="Dimitrov G."/>
            <person name="Madupu R."/>
            <person name="Radune D."/>
            <person name="Sullivan S."/>
            <person name="Jha G."/>
            <person name="Ishihara H."/>
            <person name="Lee S.W."/>
            <person name="Pandey A."/>
            <person name="Sharma V."/>
            <person name="Sriariyanun M."/>
            <person name="Szurek B."/>
            <person name="Vera-Cruz C.M."/>
            <person name="Dorman K.S."/>
            <person name="Ronald P.C."/>
            <person name="Verdier V."/>
            <person name="Dow J.M."/>
            <person name="Sonti R.V."/>
            <person name="Tsuge S."/>
            <person name="Brendel V.P."/>
            <person name="Rabinowicz P.D."/>
            <person name="Leach J.E."/>
            <person name="White F.F."/>
            <person name="Salzberg S.L."/>
        </authorList>
    </citation>
    <scope>NUCLEOTIDE SEQUENCE [LARGE SCALE GENOMIC DNA]</scope>
    <source>
        <strain evidence="1 2">BLS256</strain>
    </source>
</reference>
<evidence type="ECO:0000313" key="1">
    <source>
        <dbReference type="EMBL" id="AEQ97339.1"/>
    </source>
</evidence>
<dbReference type="Proteomes" id="UP000008851">
    <property type="component" value="Chromosome"/>
</dbReference>
<sequence>MRRSICRRRCRCSHVDAVGVSAATIELASNARSPAHAPDF</sequence>
<dbReference type="AlphaFoldDB" id="G7TB38"/>
<organism evidence="1 2">
    <name type="scientific">Xanthomonas oryzae pv. oryzicola (strain BLS256)</name>
    <dbReference type="NCBI Taxonomy" id="383407"/>
    <lineage>
        <taxon>Bacteria</taxon>
        <taxon>Pseudomonadati</taxon>
        <taxon>Pseudomonadota</taxon>
        <taxon>Gammaproteobacteria</taxon>
        <taxon>Lysobacterales</taxon>
        <taxon>Lysobacteraceae</taxon>
        <taxon>Xanthomonas</taxon>
    </lineage>
</organism>
<dbReference type="HOGENOM" id="CLU_3298681_0_0_6"/>
<dbReference type="KEGG" id="xor:XOC_3244"/>
<gene>
    <name evidence="1" type="ORF">XOC_3244</name>
</gene>
<name>G7TB38_XANOB</name>
<evidence type="ECO:0000313" key="2">
    <source>
        <dbReference type="Proteomes" id="UP000008851"/>
    </source>
</evidence>
<proteinExistence type="predicted"/>